<accession>A0ABU9KEP5</accession>
<evidence type="ECO:0000313" key="2">
    <source>
        <dbReference type="Proteomes" id="UP001389717"/>
    </source>
</evidence>
<organism evidence="1 2">
    <name type="scientific">Rossellomorea oryzaecorticis</name>
    <dbReference type="NCBI Taxonomy" id="1396505"/>
    <lineage>
        <taxon>Bacteria</taxon>
        <taxon>Bacillati</taxon>
        <taxon>Bacillota</taxon>
        <taxon>Bacilli</taxon>
        <taxon>Bacillales</taxon>
        <taxon>Bacillaceae</taxon>
        <taxon>Rossellomorea</taxon>
    </lineage>
</organism>
<name>A0ABU9KEP5_9BACI</name>
<keyword evidence="2" id="KW-1185">Reference proteome</keyword>
<gene>
    <name evidence="1" type="ORF">AAEO50_18295</name>
</gene>
<comment type="caution">
    <text evidence="1">The sequence shown here is derived from an EMBL/GenBank/DDBJ whole genome shotgun (WGS) entry which is preliminary data.</text>
</comment>
<dbReference type="RefSeq" id="WP_341985760.1">
    <property type="nucleotide sequence ID" value="NZ_JBBYAF010000046.1"/>
</dbReference>
<evidence type="ECO:0000313" key="1">
    <source>
        <dbReference type="EMBL" id="MEL3974241.1"/>
    </source>
</evidence>
<dbReference type="Proteomes" id="UP001389717">
    <property type="component" value="Unassembled WGS sequence"/>
</dbReference>
<protein>
    <submittedName>
        <fullName evidence="1">Uncharacterized protein</fullName>
    </submittedName>
</protein>
<sequence>MKKEKVKIAVLSLSLMCLIFLLNFKELIPTKGERWMTIEEKYYPREDKGLLKGIRSGEEVKRNGSGCAIKFNSHRMTAIYSIDCDRYADYRIGEKVKVTVHHDKVVKIRRK</sequence>
<proteinExistence type="predicted"/>
<dbReference type="EMBL" id="JBBYAF010000046">
    <property type="protein sequence ID" value="MEL3974241.1"/>
    <property type="molecule type" value="Genomic_DNA"/>
</dbReference>
<reference evidence="1 2" key="1">
    <citation type="submission" date="2024-04" db="EMBL/GenBank/DDBJ databases">
        <title>Bacillus oryzaecorticis sp. nov., a moderately halophilic bacterium isolated from rice husks.</title>
        <authorList>
            <person name="Zhu H.-S."/>
        </authorList>
    </citation>
    <scope>NUCLEOTIDE SEQUENCE [LARGE SCALE GENOMIC DNA]</scope>
    <source>
        <strain evidence="1 2">ZC255</strain>
    </source>
</reference>